<dbReference type="SUPFAM" id="SSF56300">
    <property type="entry name" value="Metallo-dependent phosphatases"/>
    <property type="match status" value="1"/>
</dbReference>
<dbReference type="Pfam" id="PF09587">
    <property type="entry name" value="PGA_cap"/>
    <property type="match status" value="1"/>
</dbReference>
<dbReference type="SMART" id="SM00854">
    <property type="entry name" value="PGA_cap"/>
    <property type="match status" value="1"/>
</dbReference>
<dbReference type="Proteomes" id="UP000189462">
    <property type="component" value="Unassembled WGS sequence"/>
</dbReference>
<dbReference type="PANTHER" id="PTHR33393">
    <property type="entry name" value="POLYGLUTAMINE SYNTHESIS ACCESSORY PROTEIN RV0574C-RELATED"/>
    <property type="match status" value="1"/>
</dbReference>
<dbReference type="InterPro" id="IPR019079">
    <property type="entry name" value="Capsule_synth_CapA"/>
</dbReference>
<protein>
    <submittedName>
        <fullName evidence="3">Poly-gamma-glutamate biosynthesis protein</fullName>
    </submittedName>
</protein>
<dbReference type="EMBL" id="MVBK01000028">
    <property type="protein sequence ID" value="OOG26443.1"/>
    <property type="molecule type" value="Genomic_DNA"/>
</dbReference>
<name>A0A1V3NNB0_9GAMM</name>
<proteinExistence type="inferred from homology"/>
<gene>
    <name evidence="3" type="ORF">B1C78_04890</name>
</gene>
<organism evidence="3 4">
    <name type="scientific">Thioalkalivibrio denitrificans</name>
    <dbReference type="NCBI Taxonomy" id="108003"/>
    <lineage>
        <taxon>Bacteria</taxon>
        <taxon>Pseudomonadati</taxon>
        <taxon>Pseudomonadota</taxon>
        <taxon>Gammaproteobacteria</taxon>
        <taxon>Chromatiales</taxon>
        <taxon>Ectothiorhodospiraceae</taxon>
        <taxon>Thioalkalivibrio</taxon>
    </lineage>
</organism>
<dbReference type="PANTHER" id="PTHR33393:SF11">
    <property type="entry name" value="POLYGLUTAMINE SYNTHESIS ACCESSORY PROTEIN RV0574C-RELATED"/>
    <property type="match status" value="1"/>
</dbReference>
<dbReference type="Gene3D" id="3.60.21.10">
    <property type="match status" value="1"/>
</dbReference>
<accession>A0A1V3NNB0</accession>
<reference evidence="3 4" key="1">
    <citation type="submission" date="2017-02" db="EMBL/GenBank/DDBJ databases">
        <title>Genomic diversity within the haloalkaliphilic genus Thioalkalivibrio.</title>
        <authorList>
            <person name="Ahn A.-C."/>
            <person name="Meier-Kolthoff J."/>
            <person name="Overmars L."/>
            <person name="Richter M."/>
            <person name="Woyke T."/>
            <person name="Sorokin D.Y."/>
            <person name="Muyzer G."/>
        </authorList>
    </citation>
    <scope>NUCLEOTIDE SEQUENCE [LARGE SCALE GENOMIC DNA]</scope>
    <source>
        <strain evidence="3 4">ALJD</strain>
    </source>
</reference>
<sequence length="376" mass="41589">MGHARGASGAVTLFVCGDVMTGRGIDQALPHPCSPELYESYVHDARDYVSLAEAANGAIPRPVEFPYIWGAALEELTRFAPEVRLVNLETAITRHDAPWPTKGINYRMHPDNAPCLKAAGINCCALANNHVLDWGREGLDDTCRVLDRLGIARCGAGQDESEAMRPACLEPVPGNRVLVWSIGSTDSGIPADWAAGPKRPGVWLARKASARGAEVLAERIGAEKRPGDLAVVSIHWGGNWGYRIPNGHRAFARRLVEAGADLIHGHSSHHPRGMELYRGRPILYGCGDFINDYEGIGGHEEFRPELTLMYFLRFAPGTDAPPEMWMTPLRMARFSLHRADADDTRWLLDLLNRESHRDMPRFSLDAEGRLFVRLPH</sequence>
<dbReference type="InterPro" id="IPR052169">
    <property type="entry name" value="CW_Biosynth-Accessory"/>
</dbReference>
<evidence type="ECO:0000313" key="4">
    <source>
        <dbReference type="Proteomes" id="UP000189462"/>
    </source>
</evidence>
<dbReference type="InterPro" id="IPR029052">
    <property type="entry name" value="Metallo-depent_PP-like"/>
</dbReference>
<comment type="caution">
    <text evidence="3">The sequence shown here is derived from an EMBL/GenBank/DDBJ whole genome shotgun (WGS) entry which is preliminary data.</text>
</comment>
<evidence type="ECO:0000256" key="1">
    <source>
        <dbReference type="ARBA" id="ARBA00005662"/>
    </source>
</evidence>
<evidence type="ECO:0000313" key="3">
    <source>
        <dbReference type="EMBL" id="OOG26443.1"/>
    </source>
</evidence>
<dbReference type="STRING" id="108003.B1C78_04890"/>
<keyword evidence="4" id="KW-1185">Reference proteome</keyword>
<evidence type="ECO:0000259" key="2">
    <source>
        <dbReference type="SMART" id="SM00854"/>
    </source>
</evidence>
<dbReference type="CDD" id="cd07381">
    <property type="entry name" value="MPP_CapA"/>
    <property type="match status" value="1"/>
</dbReference>
<comment type="similarity">
    <text evidence="1">Belongs to the CapA family.</text>
</comment>
<feature type="domain" description="Capsule synthesis protein CapA" evidence="2">
    <location>
        <begin position="12"/>
        <end position="293"/>
    </location>
</feature>
<dbReference type="AlphaFoldDB" id="A0A1V3NNB0"/>